<dbReference type="VEuPathDB" id="FungiDB:Malapachy_0077"/>
<dbReference type="GeneID" id="28726485"/>
<feature type="region of interest" description="Disordered" evidence="1">
    <location>
        <begin position="20"/>
        <end position="51"/>
    </location>
</feature>
<feature type="compositionally biased region" description="Low complexity" evidence="1">
    <location>
        <begin position="80"/>
        <end position="103"/>
    </location>
</feature>
<protein>
    <submittedName>
        <fullName evidence="2">Uncharacterized protein</fullName>
    </submittedName>
</protein>
<feature type="region of interest" description="Disordered" evidence="1">
    <location>
        <begin position="79"/>
        <end position="103"/>
    </location>
</feature>
<keyword evidence="3" id="KW-1185">Reference proteome</keyword>
<evidence type="ECO:0000313" key="3">
    <source>
        <dbReference type="Proteomes" id="UP000037751"/>
    </source>
</evidence>
<dbReference type="AlphaFoldDB" id="A0A0M8MKE7"/>
<comment type="caution">
    <text evidence="2">The sequence shown here is derived from an EMBL/GenBank/DDBJ whole genome shotgun (WGS) entry which is preliminary data.</text>
</comment>
<reference evidence="2 3" key="1">
    <citation type="submission" date="2015-07" db="EMBL/GenBank/DDBJ databases">
        <title>Draft Genome Sequence of Malassezia furfur CBS1878 and Malassezia pachydermatis CBS1879.</title>
        <authorList>
            <person name="Triana S."/>
            <person name="Ohm R."/>
            <person name="Gonzalez A."/>
            <person name="DeCock H."/>
            <person name="Restrepo S."/>
            <person name="Celis A."/>
        </authorList>
    </citation>
    <scope>NUCLEOTIDE SEQUENCE [LARGE SCALE GENOMIC DNA]</scope>
    <source>
        <strain evidence="2 3">CBS 1879</strain>
    </source>
</reference>
<accession>A0A0M8MKE7</accession>
<evidence type="ECO:0000313" key="2">
    <source>
        <dbReference type="EMBL" id="KOS13328.1"/>
    </source>
</evidence>
<dbReference type="Proteomes" id="UP000037751">
    <property type="component" value="Unassembled WGS sequence"/>
</dbReference>
<proteinExistence type="predicted"/>
<gene>
    <name evidence="2" type="ORF">Malapachy_0077</name>
</gene>
<organism evidence="2 3">
    <name type="scientific">Malassezia pachydermatis</name>
    <dbReference type="NCBI Taxonomy" id="77020"/>
    <lineage>
        <taxon>Eukaryota</taxon>
        <taxon>Fungi</taxon>
        <taxon>Dikarya</taxon>
        <taxon>Basidiomycota</taxon>
        <taxon>Ustilaginomycotina</taxon>
        <taxon>Malasseziomycetes</taxon>
        <taxon>Malasseziales</taxon>
        <taxon>Malasseziaceae</taxon>
        <taxon>Malassezia</taxon>
    </lineage>
</organism>
<dbReference type="EMBL" id="LGAV01000006">
    <property type="protein sequence ID" value="KOS13328.1"/>
    <property type="molecule type" value="Genomic_DNA"/>
</dbReference>
<dbReference type="STRING" id="77020.A0A0M8MKE7"/>
<dbReference type="OrthoDB" id="21617at2759"/>
<sequence length="235" mass="25765">MAWTDDDPGGVRALLTQLRAQQDAAAPASSTPTVEHRSAPQRPWAKSAPKRPAYLRHLDEAASDTPYDPWKPHLETHGVASHAMPSASAATSASIPPQAAPASLRTMPYEQAVKRIQHLTQDDAFVRAYRQATDTKLCDAQDVLEDQLARERADIVGAHGPISGGRAQAQQAQWAWDALQRWDDHAAEQQRQLEQLGVPCFYETNDPSVLALQRRLGHVLQACVAAPSPRVPREV</sequence>
<dbReference type="RefSeq" id="XP_017990960.1">
    <property type="nucleotide sequence ID" value="XM_018134610.1"/>
</dbReference>
<name>A0A0M8MKE7_9BASI</name>
<evidence type="ECO:0000256" key="1">
    <source>
        <dbReference type="SAM" id="MobiDB-lite"/>
    </source>
</evidence>